<dbReference type="SUPFAM" id="SSF55129">
    <property type="entry name" value="Ribosomal protein L30p/L7e"/>
    <property type="match status" value="1"/>
</dbReference>
<dbReference type="Proteomes" id="UP000009168">
    <property type="component" value="Unassembled WGS sequence"/>
</dbReference>
<dbReference type="InterPro" id="IPR035808">
    <property type="entry name" value="Ribosomal_uL30_euk_arc"/>
</dbReference>
<feature type="domain" description="Large ribosomal subunit protein uL30-like ferredoxin-like fold" evidence="7">
    <location>
        <begin position="82"/>
        <end position="130"/>
    </location>
</feature>
<keyword evidence="10" id="KW-1185">Reference proteome</keyword>
<evidence type="ECO:0000259" key="8">
    <source>
        <dbReference type="Pfam" id="PF08079"/>
    </source>
</evidence>
<dbReference type="InterPro" id="IPR005998">
    <property type="entry name" value="Ribosomal_uL30_euk"/>
</dbReference>
<evidence type="ECO:0000313" key="10">
    <source>
        <dbReference type="Proteomes" id="UP000009168"/>
    </source>
</evidence>
<keyword evidence="3 9" id="KW-0689">Ribosomal protein</keyword>
<dbReference type="FunCoup" id="Q22G42">
    <property type="interactions" value="442"/>
</dbReference>
<evidence type="ECO:0000259" key="7">
    <source>
        <dbReference type="Pfam" id="PF00327"/>
    </source>
</evidence>
<dbReference type="PANTHER" id="PTHR11524">
    <property type="entry name" value="60S RIBOSOMAL PROTEIN L7"/>
    <property type="match status" value="1"/>
</dbReference>
<evidence type="ECO:0000256" key="6">
    <source>
        <dbReference type="SAM" id="MobiDB-lite"/>
    </source>
</evidence>
<dbReference type="GO" id="GO:0022625">
    <property type="term" value="C:cytosolic large ribosomal subunit"/>
    <property type="evidence" value="ECO:0007669"/>
    <property type="project" value="TreeGrafter"/>
</dbReference>
<dbReference type="GO" id="GO:0003735">
    <property type="term" value="F:structural constituent of ribosome"/>
    <property type="evidence" value="ECO:0007669"/>
    <property type="project" value="TreeGrafter"/>
</dbReference>
<keyword evidence="5" id="KW-0175">Coiled coil</keyword>
<evidence type="ECO:0000256" key="5">
    <source>
        <dbReference type="SAM" id="Coils"/>
    </source>
</evidence>
<sequence length="239" mass="27614">MSKFVPENVQKKLARDEKLRKAKAEQRKASSAQMKQRKAEWISKAQKYAAEYEAAEKKIVDEKRKARKTGAFYVPAEAKVAFAIRIRGVNQLHPDVKRVLRLFRLRQLHNGAFFRVNKASLNMIKRVLPFITFGYPTRNTISKLIYKRGFAKVNGQRIPLTDNTIVEKSLGKFGITCVEDLIHEITTVGPHFKEANNFLWPFKLDTPRGGFRNKRHAYHQGGDWGNREVYINDLVKAML</sequence>
<keyword evidence="2" id="KW-0694">RNA-binding</keyword>
<dbReference type="Gene3D" id="3.30.1390.20">
    <property type="entry name" value="Ribosomal protein L30, ferredoxin-like fold domain"/>
    <property type="match status" value="2"/>
</dbReference>
<feature type="coiled-coil region" evidence="5">
    <location>
        <begin position="38"/>
        <end position="65"/>
    </location>
</feature>
<organism evidence="9 10">
    <name type="scientific">Tetrahymena thermophila (strain SB210)</name>
    <dbReference type="NCBI Taxonomy" id="312017"/>
    <lineage>
        <taxon>Eukaryota</taxon>
        <taxon>Sar</taxon>
        <taxon>Alveolata</taxon>
        <taxon>Ciliophora</taxon>
        <taxon>Intramacronucleata</taxon>
        <taxon>Oligohymenophorea</taxon>
        <taxon>Hymenostomatida</taxon>
        <taxon>Tetrahymenina</taxon>
        <taxon>Tetrahymenidae</taxon>
        <taxon>Tetrahymena</taxon>
    </lineage>
</organism>
<dbReference type="Pfam" id="PF00327">
    <property type="entry name" value="Ribosomal_L30"/>
    <property type="match status" value="1"/>
</dbReference>
<keyword evidence="4" id="KW-0687">Ribonucleoprotein</keyword>
<dbReference type="GO" id="GO:0003723">
    <property type="term" value="F:RNA binding"/>
    <property type="evidence" value="ECO:0007669"/>
    <property type="project" value="UniProtKB-KW"/>
</dbReference>
<evidence type="ECO:0000313" key="9">
    <source>
        <dbReference type="EMBL" id="EAR84184.2"/>
    </source>
</evidence>
<evidence type="ECO:0000256" key="1">
    <source>
        <dbReference type="ARBA" id="ARBA00007594"/>
    </source>
</evidence>
<comment type="similarity">
    <text evidence="1">Belongs to the universal ribosomal protein uL30 family.</text>
</comment>
<dbReference type="InterPro" id="IPR012988">
    <property type="entry name" value="Ribosomal_uL30_N_euk"/>
</dbReference>
<accession>Q22G42</accession>
<dbReference type="STRING" id="312017.Q22G42"/>
<dbReference type="InParanoid" id="Q22G42"/>
<dbReference type="AlphaFoldDB" id="Q22G42"/>
<evidence type="ECO:0000256" key="3">
    <source>
        <dbReference type="ARBA" id="ARBA00022980"/>
    </source>
</evidence>
<gene>
    <name evidence="9" type="ORF">TTHERM_00721150</name>
</gene>
<reference evidence="10" key="1">
    <citation type="journal article" date="2006" name="PLoS Biol.">
        <title>Macronuclear genome sequence of the ciliate Tetrahymena thermophila, a model eukaryote.</title>
        <authorList>
            <person name="Eisen J.A."/>
            <person name="Coyne R.S."/>
            <person name="Wu M."/>
            <person name="Wu D."/>
            <person name="Thiagarajan M."/>
            <person name="Wortman J.R."/>
            <person name="Badger J.H."/>
            <person name="Ren Q."/>
            <person name="Amedeo P."/>
            <person name="Jones K.M."/>
            <person name="Tallon L.J."/>
            <person name="Delcher A.L."/>
            <person name="Salzberg S.L."/>
            <person name="Silva J.C."/>
            <person name="Haas B.J."/>
            <person name="Majoros W.H."/>
            <person name="Farzad M."/>
            <person name="Carlton J.M."/>
            <person name="Smith R.K. Jr."/>
            <person name="Garg J."/>
            <person name="Pearlman R.E."/>
            <person name="Karrer K.M."/>
            <person name="Sun L."/>
            <person name="Manning G."/>
            <person name="Elde N.C."/>
            <person name="Turkewitz A.P."/>
            <person name="Asai D.J."/>
            <person name="Wilkes D.E."/>
            <person name="Wang Y."/>
            <person name="Cai H."/>
            <person name="Collins K."/>
            <person name="Stewart B.A."/>
            <person name="Lee S.R."/>
            <person name="Wilamowska K."/>
            <person name="Weinberg Z."/>
            <person name="Ruzzo W.L."/>
            <person name="Wloga D."/>
            <person name="Gaertig J."/>
            <person name="Frankel J."/>
            <person name="Tsao C.-C."/>
            <person name="Gorovsky M.A."/>
            <person name="Keeling P.J."/>
            <person name="Waller R.F."/>
            <person name="Patron N.J."/>
            <person name="Cherry J.M."/>
            <person name="Stover N.A."/>
            <person name="Krieger C.J."/>
            <person name="del Toro C."/>
            <person name="Ryder H.F."/>
            <person name="Williamson S.C."/>
            <person name="Barbeau R.A."/>
            <person name="Hamilton E.P."/>
            <person name="Orias E."/>
        </authorList>
    </citation>
    <scope>NUCLEOTIDE SEQUENCE [LARGE SCALE GENOMIC DNA]</scope>
    <source>
        <strain evidence="10">SB210</strain>
    </source>
</reference>
<evidence type="ECO:0000256" key="2">
    <source>
        <dbReference type="ARBA" id="ARBA00022884"/>
    </source>
</evidence>
<feature type="compositionally biased region" description="Basic and acidic residues" evidence="6">
    <location>
        <begin position="9"/>
        <end position="28"/>
    </location>
</feature>
<dbReference type="RefSeq" id="XP_001031847.2">
    <property type="nucleotide sequence ID" value="XM_001031847.2"/>
</dbReference>
<dbReference type="Pfam" id="PF08079">
    <property type="entry name" value="Ribosomal_L30_N"/>
    <property type="match status" value="1"/>
</dbReference>
<feature type="region of interest" description="Disordered" evidence="6">
    <location>
        <begin position="1"/>
        <end position="37"/>
    </location>
</feature>
<dbReference type="HOGENOM" id="CLU_055156_0_2_1"/>
<dbReference type="InterPro" id="IPR016082">
    <property type="entry name" value="Ribosomal_uL30_ferredoxin-like"/>
</dbReference>
<evidence type="ECO:0000256" key="4">
    <source>
        <dbReference type="ARBA" id="ARBA00023274"/>
    </source>
</evidence>
<dbReference type="InterPro" id="IPR039699">
    <property type="entry name" value="Ribosomal_uL30"/>
</dbReference>
<dbReference type="CDD" id="cd01657">
    <property type="entry name" value="Ribosomal_L7_archeal_euk"/>
    <property type="match status" value="1"/>
</dbReference>
<protein>
    <submittedName>
        <fullName evidence="9">60S ribosomal protein L7</fullName>
    </submittedName>
</protein>
<dbReference type="GeneID" id="7835039"/>
<dbReference type="GO" id="GO:0000463">
    <property type="term" value="P:maturation of LSU-rRNA from tricistronic rRNA transcript (SSU-rRNA, 5.8S rRNA, LSU-rRNA)"/>
    <property type="evidence" value="ECO:0007669"/>
    <property type="project" value="TreeGrafter"/>
</dbReference>
<dbReference type="SMR" id="Q22G42"/>
<dbReference type="KEGG" id="tet:TTHERM_00721150"/>
<feature type="domain" description="Large ribosomal subunit protein uL30 N-terminal eukaryotes" evidence="8">
    <location>
        <begin position="5"/>
        <end position="76"/>
    </location>
</feature>
<dbReference type="InterPro" id="IPR036919">
    <property type="entry name" value="Ribo_uL30_ferredoxin-like_sf"/>
</dbReference>
<proteinExistence type="inferred from homology"/>
<dbReference type="NCBIfam" id="TIGR01310">
    <property type="entry name" value="uL30_euk"/>
    <property type="match status" value="1"/>
</dbReference>
<dbReference type="EMBL" id="GG662576">
    <property type="protein sequence ID" value="EAR84184.2"/>
    <property type="molecule type" value="Genomic_DNA"/>
</dbReference>
<dbReference type="PANTHER" id="PTHR11524:SF16">
    <property type="entry name" value="LARGE RIBOSOMAL SUBUNIT PROTEIN UL30"/>
    <property type="match status" value="1"/>
</dbReference>
<dbReference type="FunFam" id="3.30.1390.20:FF:000003">
    <property type="entry name" value="60S ribosomal protein L7"/>
    <property type="match status" value="1"/>
</dbReference>
<dbReference type="OrthoDB" id="28644at2759"/>
<name>Q22G42_TETTS</name>